<protein>
    <submittedName>
        <fullName evidence="1">Uncharacterized protein</fullName>
    </submittedName>
</protein>
<dbReference type="EMBL" id="JACBAE010001402">
    <property type="protein sequence ID" value="KAF7155366.1"/>
    <property type="molecule type" value="Genomic_DNA"/>
</dbReference>
<sequence>MESTTQPSADADENMRLAVERFRTKMEASNRQFLQDRIDEIEAMNLSTEEEKLEEMRVYWPDLTVKHKDSLMSTARPEVVRQALEEGSVARLADVKTLYHQYMDGVSPPNFLSDEWRQMFLDTVQTVCNEVAFRDDEDNDFEVPPCHDLGLFLKYASTVEDPDFRYAGMAPFEPPGAYSKETSDISKDREDLIRDLHRYYLCEEAFLEAYTHDDLEVRVGFQTGIGVKYKMSGHDTWYSMYLYCRRDVEDSDQSHKDWAWRVVVSHATIVENPMTVYGQKPRFDSIVEFLDWYSSWLEHLDTGQVREDIALNCSGEW</sequence>
<accession>A0A8H6PIU7</accession>
<comment type="caution">
    <text evidence="1">The sequence shown here is derived from an EMBL/GenBank/DDBJ whole genome shotgun (WGS) entry which is preliminary data.</text>
</comment>
<dbReference type="Proteomes" id="UP000654922">
    <property type="component" value="Unassembled WGS sequence"/>
</dbReference>
<name>A0A8H6PIU7_9EURO</name>
<dbReference type="AlphaFoldDB" id="A0A8H6PIU7"/>
<dbReference type="OrthoDB" id="4403049at2759"/>
<evidence type="ECO:0000313" key="1">
    <source>
        <dbReference type="EMBL" id="KAF7155366.1"/>
    </source>
</evidence>
<organism evidence="1 2">
    <name type="scientific">Aspergillus felis</name>
    <dbReference type="NCBI Taxonomy" id="1287682"/>
    <lineage>
        <taxon>Eukaryota</taxon>
        <taxon>Fungi</taxon>
        <taxon>Dikarya</taxon>
        <taxon>Ascomycota</taxon>
        <taxon>Pezizomycotina</taxon>
        <taxon>Eurotiomycetes</taxon>
        <taxon>Eurotiomycetidae</taxon>
        <taxon>Eurotiales</taxon>
        <taxon>Aspergillaceae</taxon>
        <taxon>Aspergillus</taxon>
        <taxon>Aspergillus subgen. Fumigati</taxon>
    </lineage>
</organism>
<proteinExistence type="predicted"/>
<reference evidence="1" key="1">
    <citation type="submission" date="2020-06" db="EMBL/GenBank/DDBJ databases">
        <title>Draft genome sequences of strains closely related to Aspergillus parafelis and Aspergillus hiratsukae.</title>
        <authorList>
            <person name="Dos Santos R.A.C."/>
            <person name="Rivero-Menendez O."/>
            <person name="Steenwyk J.L."/>
            <person name="Mead M.E."/>
            <person name="Goldman G.H."/>
            <person name="Alastruey-Izquierdo A."/>
            <person name="Rokas A."/>
        </authorList>
    </citation>
    <scope>NUCLEOTIDE SEQUENCE</scope>
    <source>
        <strain evidence="1">CNM-CM5623</strain>
    </source>
</reference>
<gene>
    <name evidence="1" type="ORF">CNMCM5623_007437</name>
</gene>
<evidence type="ECO:0000313" key="2">
    <source>
        <dbReference type="Proteomes" id="UP000654922"/>
    </source>
</evidence>